<accession>A0A450XVY0</accession>
<gene>
    <name evidence="1" type="ORF">BECKMB1821G_GA0114241_10432</name>
    <name evidence="3" type="ORF">BECKMB1821H_GA0114242_10442</name>
    <name evidence="2" type="ORF">BECKMB1821I_GA0114274_10452</name>
</gene>
<dbReference type="AlphaFoldDB" id="A0A450XVY0"/>
<name>A0A450XVY0_9GAMM</name>
<protein>
    <submittedName>
        <fullName evidence="2">Uncharacterized protein</fullName>
    </submittedName>
</protein>
<organism evidence="2">
    <name type="scientific">Candidatus Kentrum sp. MB</name>
    <dbReference type="NCBI Taxonomy" id="2138164"/>
    <lineage>
        <taxon>Bacteria</taxon>
        <taxon>Pseudomonadati</taxon>
        <taxon>Pseudomonadota</taxon>
        <taxon>Gammaproteobacteria</taxon>
        <taxon>Candidatus Kentrum</taxon>
    </lineage>
</organism>
<sequence length="404" mass="45800">MFEKLKNRVKKVRGETRSLFTEEICPYCFDPFRLKDTPFRCASPPARCTLVPDAILERKWEDRRPVGKVLSSDGRFTTFRTCPDCGQRSYKRLCPLCHQELPHIFGEYRNYIFAVIGAKRAGKSHYLPALIEQIKHHVGPRMEMLLQPMNDFTINRYRTDFYNPLFNQHQTLEETFSALAGRPGAATIQLPMTFSLTFTGRNLIGKDSIKRAITLAFFDTAGEDLKSEDTMATVNKYIYRSHGIILLLDPLQLNRVRDQLGAKVSLPLQDTETSDIVSRVAKLIRQGRELGTGDKIPIPLAIALSKIDAVTSLLDTQAQINSSTKPGSGFDQADFEAIDAEVQSFVVRWDSEHLLQQVRAQFRTYGFFALSALGAPPDGTKVTRIVSLRVEAPFLWLLHHHKLI</sequence>
<dbReference type="SUPFAM" id="SSF52540">
    <property type="entry name" value="P-loop containing nucleoside triphosphate hydrolases"/>
    <property type="match status" value="1"/>
</dbReference>
<evidence type="ECO:0000313" key="3">
    <source>
        <dbReference type="EMBL" id="VFK76145.1"/>
    </source>
</evidence>
<evidence type="ECO:0000313" key="1">
    <source>
        <dbReference type="EMBL" id="VFK28913.1"/>
    </source>
</evidence>
<proteinExistence type="predicted"/>
<dbReference type="InterPro" id="IPR027417">
    <property type="entry name" value="P-loop_NTPase"/>
</dbReference>
<dbReference type="EMBL" id="CAADFQ010000045">
    <property type="protein sequence ID" value="VFK33397.1"/>
    <property type="molecule type" value="Genomic_DNA"/>
</dbReference>
<dbReference type="EMBL" id="CAADFO010000043">
    <property type="protein sequence ID" value="VFK28913.1"/>
    <property type="molecule type" value="Genomic_DNA"/>
</dbReference>
<dbReference type="EMBL" id="CAADGH010000044">
    <property type="protein sequence ID" value="VFK76145.1"/>
    <property type="molecule type" value="Genomic_DNA"/>
</dbReference>
<evidence type="ECO:0000313" key="2">
    <source>
        <dbReference type="EMBL" id="VFK33397.1"/>
    </source>
</evidence>
<reference evidence="2" key="1">
    <citation type="submission" date="2019-02" db="EMBL/GenBank/DDBJ databases">
        <authorList>
            <person name="Gruber-Vodicka R. H."/>
            <person name="Seah K. B. B."/>
        </authorList>
    </citation>
    <scope>NUCLEOTIDE SEQUENCE</scope>
    <source>
        <strain evidence="1">BECK_BZ197</strain>
        <strain evidence="3">BECK_BZ198</strain>
        <strain evidence="2">BECK_BZ199</strain>
    </source>
</reference>